<name>A0A5N8VFF8_9ACTN</name>
<reference evidence="1 2" key="1">
    <citation type="submission" date="2019-07" db="EMBL/GenBank/DDBJ databases">
        <title>New species of Amycolatopsis and Streptomyces.</title>
        <authorList>
            <person name="Duangmal K."/>
            <person name="Teo W.F.A."/>
            <person name="Lipun K."/>
        </authorList>
    </citation>
    <scope>NUCLEOTIDE SEQUENCE [LARGE SCALE GENOMIC DNA]</scope>
    <source>
        <strain evidence="1 2">NBRC 109810</strain>
    </source>
</reference>
<dbReference type="AlphaFoldDB" id="A0A5N8VFF8"/>
<gene>
    <name evidence="1" type="ORF">FNH09_16315</name>
</gene>
<dbReference type="OrthoDB" id="4307348at2"/>
<sequence>MAIEAGSVCTSLTDRRYEVSCGTTAFGDIRYNCTAGQRVRCPRTAAVTLRNVGRIPMAVIVVSGVREGDRRFAPPTALAPGSTVTLRPRPEGGYFFDILVRSVKPGHGVVKVLAVR</sequence>
<proteinExistence type="predicted"/>
<keyword evidence="2" id="KW-1185">Reference proteome</keyword>
<protein>
    <submittedName>
        <fullName evidence="1">Uncharacterized protein</fullName>
    </submittedName>
</protein>
<dbReference type="Proteomes" id="UP000325849">
    <property type="component" value="Unassembled WGS sequence"/>
</dbReference>
<evidence type="ECO:0000313" key="2">
    <source>
        <dbReference type="Proteomes" id="UP000325849"/>
    </source>
</evidence>
<accession>A0A5N8VFF8</accession>
<organism evidence="1 2">
    <name type="scientific">Streptomyces adustus</name>
    <dbReference type="NCBI Taxonomy" id="1609272"/>
    <lineage>
        <taxon>Bacteria</taxon>
        <taxon>Bacillati</taxon>
        <taxon>Actinomycetota</taxon>
        <taxon>Actinomycetes</taxon>
        <taxon>Kitasatosporales</taxon>
        <taxon>Streptomycetaceae</taxon>
        <taxon>Streptomyces</taxon>
    </lineage>
</organism>
<comment type="caution">
    <text evidence="1">The sequence shown here is derived from an EMBL/GenBank/DDBJ whole genome shotgun (WGS) entry which is preliminary data.</text>
</comment>
<dbReference type="RefSeq" id="WP_152888486.1">
    <property type="nucleotide sequence ID" value="NZ_VJZD01000055.1"/>
</dbReference>
<dbReference type="EMBL" id="VJZD01000055">
    <property type="protein sequence ID" value="MPY32778.1"/>
    <property type="molecule type" value="Genomic_DNA"/>
</dbReference>
<evidence type="ECO:0000313" key="1">
    <source>
        <dbReference type="EMBL" id="MPY32778.1"/>
    </source>
</evidence>